<keyword evidence="1" id="KW-1133">Transmembrane helix</keyword>
<dbReference type="OrthoDB" id="1446747at2"/>
<keyword evidence="1" id="KW-0812">Transmembrane</keyword>
<evidence type="ECO:0000256" key="1">
    <source>
        <dbReference type="SAM" id="Phobius"/>
    </source>
</evidence>
<dbReference type="EMBL" id="FQYP01000010">
    <property type="protein sequence ID" value="SHJ55179.1"/>
    <property type="molecule type" value="Genomic_DNA"/>
</dbReference>
<name>A0A1M6K8B7_9FLAO</name>
<dbReference type="STRING" id="570521.SAMN04488508_110128"/>
<dbReference type="RefSeq" id="WP_073320624.1">
    <property type="nucleotide sequence ID" value="NZ_FQYP01000010.1"/>
</dbReference>
<accession>A0A1M6K8B7</accession>
<feature type="transmembrane region" description="Helical" evidence="1">
    <location>
        <begin position="105"/>
        <end position="123"/>
    </location>
</feature>
<keyword evidence="3" id="KW-1185">Reference proteome</keyword>
<proteinExistence type="predicted"/>
<evidence type="ECO:0000313" key="3">
    <source>
        <dbReference type="Proteomes" id="UP000184432"/>
    </source>
</evidence>
<protein>
    <submittedName>
        <fullName evidence="2">Uncharacterized protein</fullName>
    </submittedName>
</protein>
<evidence type="ECO:0000313" key="2">
    <source>
        <dbReference type="EMBL" id="SHJ55179.1"/>
    </source>
</evidence>
<organism evidence="2 3">
    <name type="scientific">Aquimarina spongiae</name>
    <dbReference type="NCBI Taxonomy" id="570521"/>
    <lineage>
        <taxon>Bacteria</taxon>
        <taxon>Pseudomonadati</taxon>
        <taxon>Bacteroidota</taxon>
        <taxon>Flavobacteriia</taxon>
        <taxon>Flavobacteriales</taxon>
        <taxon>Flavobacteriaceae</taxon>
        <taxon>Aquimarina</taxon>
    </lineage>
</organism>
<sequence>MEEQFNDVKRLVKEAGIERPSSGFSINVMRDIKRLNAQEPIVYTPLISKRAWFWIGTLIFGLVLSLAFLTDNNTSILDKIDLSSLQLKGKLINNPFKDFTLYKTTLYGILFFSILFFVQIPILKRRIDKSFSL</sequence>
<gene>
    <name evidence="2" type="ORF">SAMN04488508_110128</name>
</gene>
<dbReference type="Proteomes" id="UP000184432">
    <property type="component" value="Unassembled WGS sequence"/>
</dbReference>
<dbReference type="AlphaFoldDB" id="A0A1M6K8B7"/>
<reference evidence="3" key="1">
    <citation type="submission" date="2016-11" db="EMBL/GenBank/DDBJ databases">
        <authorList>
            <person name="Varghese N."/>
            <person name="Submissions S."/>
        </authorList>
    </citation>
    <scope>NUCLEOTIDE SEQUENCE [LARGE SCALE GENOMIC DNA]</scope>
    <source>
        <strain evidence="3">DSM 22623</strain>
    </source>
</reference>
<feature type="transmembrane region" description="Helical" evidence="1">
    <location>
        <begin position="51"/>
        <end position="69"/>
    </location>
</feature>
<keyword evidence="1" id="KW-0472">Membrane</keyword>